<feature type="modified residue" description="4-aspartylphosphate" evidence="8">
    <location>
        <position position="57"/>
    </location>
</feature>
<keyword evidence="2" id="KW-0963">Cytoplasm</keyword>
<dbReference type="PANTHER" id="PTHR42713:SF3">
    <property type="entry name" value="TRANSCRIPTIONAL REGULATORY PROTEIN HPTR"/>
    <property type="match status" value="1"/>
</dbReference>
<keyword evidence="3 8" id="KW-0597">Phosphoprotein</keyword>
<evidence type="ECO:0000256" key="2">
    <source>
        <dbReference type="ARBA" id="ARBA00022490"/>
    </source>
</evidence>
<evidence type="ECO:0000256" key="4">
    <source>
        <dbReference type="ARBA" id="ARBA00023012"/>
    </source>
</evidence>
<dbReference type="EMBL" id="JACXZA010000001">
    <property type="protein sequence ID" value="MBD3917192.1"/>
    <property type="molecule type" value="Genomic_DNA"/>
</dbReference>
<dbReference type="InterPro" id="IPR011006">
    <property type="entry name" value="CheY-like_superfamily"/>
</dbReference>
<accession>A0ABR8MME7</accession>
<dbReference type="SUPFAM" id="SSF52172">
    <property type="entry name" value="CheY-like"/>
    <property type="match status" value="1"/>
</dbReference>
<dbReference type="InterPro" id="IPR018060">
    <property type="entry name" value="HTH_AraC"/>
</dbReference>
<evidence type="ECO:0000313" key="12">
    <source>
        <dbReference type="Proteomes" id="UP000609346"/>
    </source>
</evidence>
<evidence type="ECO:0000256" key="1">
    <source>
        <dbReference type="ARBA" id="ARBA00004496"/>
    </source>
</evidence>
<evidence type="ECO:0000259" key="9">
    <source>
        <dbReference type="PROSITE" id="PS01124"/>
    </source>
</evidence>
<feature type="domain" description="HTH araC/xylS-type" evidence="9">
    <location>
        <begin position="148"/>
        <end position="247"/>
    </location>
</feature>
<dbReference type="Proteomes" id="UP000609346">
    <property type="component" value="Unassembled WGS sequence"/>
</dbReference>
<dbReference type="SMART" id="SM00448">
    <property type="entry name" value="REC"/>
    <property type="match status" value="1"/>
</dbReference>
<dbReference type="InterPro" id="IPR001789">
    <property type="entry name" value="Sig_transdc_resp-reg_receiver"/>
</dbReference>
<evidence type="ECO:0000256" key="7">
    <source>
        <dbReference type="ARBA" id="ARBA00023163"/>
    </source>
</evidence>
<comment type="subcellular location">
    <subcellularLocation>
        <location evidence="1">Cytoplasm</location>
    </subcellularLocation>
</comment>
<evidence type="ECO:0000259" key="10">
    <source>
        <dbReference type="PROSITE" id="PS50110"/>
    </source>
</evidence>
<sequence length="253" mass="29146">MKVMIVDDEEVICQGLVKILTKLIPNLEVLGAYHNGAVAWDHFAQLSQQGLDVVITDIKMPFMDGIELIRKIRESDSKVDIIVLSGFDEFEYARAALRNGVKDYLLKPIDKAQLQKALQQIESARREADLLKQDVEQPLQDREHHAVEMVKDVLKKTYDQPFELEKLAQSTGMQSNYLSRLFKHQTNMTITDYLIQLRIEKAKELLVGNPSLRNYEIAQQVGYHDPVYFNKLFKKIVGITPKDYKSKRWPGAE</sequence>
<dbReference type="Gene3D" id="1.10.10.60">
    <property type="entry name" value="Homeodomain-like"/>
    <property type="match status" value="2"/>
</dbReference>
<dbReference type="PROSITE" id="PS50110">
    <property type="entry name" value="RESPONSE_REGULATORY"/>
    <property type="match status" value="1"/>
</dbReference>
<dbReference type="Pfam" id="PF12833">
    <property type="entry name" value="HTH_18"/>
    <property type="match status" value="1"/>
</dbReference>
<organism evidence="11 12">
    <name type="scientific">Paenibacillus terricola</name>
    <dbReference type="NCBI Taxonomy" id="2763503"/>
    <lineage>
        <taxon>Bacteria</taxon>
        <taxon>Bacillati</taxon>
        <taxon>Bacillota</taxon>
        <taxon>Bacilli</taxon>
        <taxon>Bacillales</taxon>
        <taxon>Paenibacillaceae</taxon>
        <taxon>Paenibacillus</taxon>
    </lineage>
</organism>
<dbReference type="InterPro" id="IPR009057">
    <property type="entry name" value="Homeodomain-like_sf"/>
</dbReference>
<keyword evidence="12" id="KW-1185">Reference proteome</keyword>
<evidence type="ECO:0000256" key="8">
    <source>
        <dbReference type="PROSITE-ProRule" id="PRU00169"/>
    </source>
</evidence>
<keyword evidence="7" id="KW-0804">Transcription</keyword>
<keyword evidence="4" id="KW-0902">Two-component regulatory system</keyword>
<feature type="domain" description="Response regulatory" evidence="10">
    <location>
        <begin position="2"/>
        <end position="122"/>
    </location>
</feature>
<dbReference type="SUPFAM" id="SSF46689">
    <property type="entry name" value="Homeodomain-like"/>
    <property type="match status" value="2"/>
</dbReference>
<dbReference type="Gene3D" id="3.40.50.2300">
    <property type="match status" value="1"/>
</dbReference>
<protein>
    <submittedName>
        <fullName evidence="11">Response regulator</fullName>
    </submittedName>
</protein>
<comment type="caution">
    <text evidence="11">The sequence shown here is derived from an EMBL/GenBank/DDBJ whole genome shotgun (WGS) entry which is preliminary data.</text>
</comment>
<gene>
    <name evidence="11" type="ORF">H8B09_00380</name>
</gene>
<dbReference type="PANTHER" id="PTHR42713">
    <property type="entry name" value="HISTIDINE KINASE-RELATED"/>
    <property type="match status" value="1"/>
</dbReference>
<dbReference type="PROSITE" id="PS01124">
    <property type="entry name" value="HTH_ARAC_FAMILY_2"/>
    <property type="match status" value="1"/>
</dbReference>
<dbReference type="SMART" id="SM00342">
    <property type="entry name" value="HTH_ARAC"/>
    <property type="match status" value="1"/>
</dbReference>
<dbReference type="InterPro" id="IPR020449">
    <property type="entry name" value="Tscrpt_reg_AraC-type_HTH"/>
</dbReference>
<name>A0ABR8MME7_9BACL</name>
<evidence type="ECO:0000313" key="11">
    <source>
        <dbReference type="EMBL" id="MBD3917192.1"/>
    </source>
</evidence>
<dbReference type="InterPro" id="IPR051552">
    <property type="entry name" value="HptR"/>
</dbReference>
<proteinExistence type="predicted"/>
<keyword evidence="6" id="KW-0238">DNA-binding</keyword>
<keyword evidence="5" id="KW-0805">Transcription regulation</keyword>
<evidence type="ECO:0000256" key="5">
    <source>
        <dbReference type="ARBA" id="ARBA00023015"/>
    </source>
</evidence>
<dbReference type="CDD" id="cd17536">
    <property type="entry name" value="REC_YesN-like"/>
    <property type="match status" value="1"/>
</dbReference>
<evidence type="ECO:0000256" key="6">
    <source>
        <dbReference type="ARBA" id="ARBA00023125"/>
    </source>
</evidence>
<reference evidence="11 12" key="1">
    <citation type="submission" date="2020-09" db="EMBL/GenBank/DDBJ databases">
        <title>Paenibacillus sp. strain PR3 16S rRNA gene Genome sequencing and assembly.</title>
        <authorList>
            <person name="Kim J."/>
        </authorList>
    </citation>
    <scope>NUCLEOTIDE SEQUENCE [LARGE SCALE GENOMIC DNA]</scope>
    <source>
        <strain evidence="11 12">PR3</strain>
    </source>
</reference>
<dbReference type="PRINTS" id="PR00032">
    <property type="entry name" value="HTHARAC"/>
</dbReference>
<dbReference type="Pfam" id="PF00072">
    <property type="entry name" value="Response_reg"/>
    <property type="match status" value="1"/>
</dbReference>
<evidence type="ECO:0000256" key="3">
    <source>
        <dbReference type="ARBA" id="ARBA00022553"/>
    </source>
</evidence>